<dbReference type="InterPro" id="IPR002524">
    <property type="entry name" value="Cation_efflux"/>
</dbReference>
<dbReference type="NCBIfam" id="TIGR01297">
    <property type="entry name" value="CDF"/>
    <property type="match status" value="1"/>
</dbReference>
<dbReference type="InterPro" id="IPR036837">
    <property type="entry name" value="Cation_efflux_CTD_sf"/>
</dbReference>
<feature type="transmembrane region" description="Helical" evidence="9">
    <location>
        <begin position="20"/>
        <end position="40"/>
    </location>
</feature>
<dbReference type="InterPro" id="IPR027470">
    <property type="entry name" value="Cation_efflux_CTD"/>
</dbReference>
<feature type="domain" description="Cation efflux protein cytoplasmic" evidence="11">
    <location>
        <begin position="218"/>
        <end position="287"/>
    </location>
</feature>
<dbReference type="STRING" id="415747.SAMN03097708_01490"/>
<dbReference type="InterPro" id="IPR058533">
    <property type="entry name" value="Cation_efflux_TM"/>
</dbReference>
<feature type="transmembrane region" description="Helical" evidence="9">
    <location>
        <begin position="185"/>
        <end position="202"/>
    </location>
</feature>
<dbReference type="Gene3D" id="1.20.1510.10">
    <property type="entry name" value="Cation efflux protein transmembrane domain"/>
    <property type="match status" value="1"/>
</dbReference>
<feature type="transmembrane region" description="Helical" evidence="9">
    <location>
        <begin position="121"/>
        <end position="141"/>
    </location>
</feature>
<keyword evidence="5" id="KW-0864">Zinc transport</keyword>
<dbReference type="SUPFAM" id="SSF161111">
    <property type="entry name" value="Cation efflux protein transmembrane domain-like"/>
    <property type="match status" value="1"/>
</dbReference>
<name>A0A1G5Q8B6_9GAMM</name>
<keyword evidence="13" id="KW-1185">Reference proteome</keyword>
<evidence type="ECO:0000256" key="2">
    <source>
        <dbReference type="ARBA" id="ARBA00008873"/>
    </source>
</evidence>
<evidence type="ECO:0000256" key="4">
    <source>
        <dbReference type="ARBA" id="ARBA00022692"/>
    </source>
</evidence>
<feature type="transmembrane region" description="Helical" evidence="9">
    <location>
        <begin position="90"/>
        <end position="109"/>
    </location>
</feature>
<evidence type="ECO:0000256" key="8">
    <source>
        <dbReference type="ARBA" id="ARBA00023136"/>
    </source>
</evidence>
<evidence type="ECO:0000256" key="3">
    <source>
        <dbReference type="ARBA" id="ARBA00022448"/>
    </source>
</evidence>
<keyword evidence="7" id="KW-0406">Ion transport</keyword>
<sequence>MPAHDHGHAHSHGASVGGRLTLALGLTLGFAFVEAVGGWISGSLALLGDAGHMLSDSFALGLAALAAWAIKQPPSFRHSYGFGRMEVVAALVNALLMLGVVGGIAWAAIQRFQAPPEVQGGTVMLIASVGLAINLLVAWILGHGEQNLNIRGALLHVIGDLLGSVAALASGAVIFFTGWMPIDPILALLVCGLILVSTVRLLRDTLHVVLEGVPFGIELPQVGRAMAEIDHVRSVHDLHIWTLSSGSIALSAHVVLDGLQHWEGALEQLNGLLLEEFGIDHTTIQPETGFHILHPGSPEDAGRGD</sequence>
<evidence type="ECO:0000256" key="9">
    <source>
        <dbReference type="SAM" id="Phobius"/>
    </source>
</evidence>
<evidence type="ECO:0000259" key="10">
    <source>
        <dbReference type="Pfam" id="PF01545"/>
    </source>
</evidence>
<evidence type="ECO:0000256" key="7">
    <source>
        <dbReference type="ARBA" id="ARBA00023065"/>
    </source>
</evidence>
<keyword evidence="4 9" id="KW-0812">Transmembrane</keyword>
<evidence type="ECO:0000256" key="6">
    <source>
        <dbReference type="ARBA" id="ARBA00022989"/>
    </source>
</evidence>
<dbReference type="SUPFAM" id="SSF160240">
    <property type="entry name" value="Cation efflux protein cytoplasmic domain-like"/>
    <property type="match status" value="1"/>
</dbReference>
<feature type="transmembrane region" description="Helical" evidence="9">
    <location>
        <begin position="153"/>
        <end position="179"/>
    </location>
</feature>
<dbReference type="OrthoDB" id="9809646at2"/>
<accession>A0A1G5Q8B6</accession>
<comment type="subcellular location">
    <subcellularLocation>
        <location evidence="1">Membrane</location>
        <topology evidence="1">Multi-pass membrane protein</topology>
    </subcellularLocation>
</comment>
<dbReference type="PANTHER" id="PTHR11562:SF17">
    <property type="entry name" value="RE54080P-RELATED"/>
    <property type="match status" value="1"/>
</dbReference>
<comment type="similarity">
    <text evidence="2">Belongs to the cation diffusion facilitator (CDF) transporter (TC 2.A.4) family. SLC30A subfamily.</text>
</comment>
<dbReference type="RefSeq" id="WP_092994770.1">
    <property type="nucleotide sequence ID" value="NZ_FMWD01000004.1"/>
</dbReference>
<dbReference type="Proteomes" id="UP000199648">
    <property type="component" value="Unassembled WGS sequence"/>
</dbReference>
<dbReference type="Pfam" id="PF16916">
    <property type="entry name" value="ZT_dimer"/>
    <property type="match status" value="1"/>
</dbReference>
<feature type="domain" description="Cation efflux protein transmembrane" evidence="10">
    <location>
        <begin position="20"/>
        <end position="207"/>
    </location>
</feature>
<dbReference type="GO" id="GO:0005886">
    <property type="term" value="C:plasma membrane"/>
    <property type="evidence" value="ECO:0007669"/>
    <property type="project" value="TreeGrafter"/>
</dbReference>
<dbReference type="InterPro" id="IPR050681">
    <property type="entry name" value="CDF/SLC30A"/>
</dbReference>
<dbReference type="PANTHER" id="PTHR11562">
    <property type="entry name" value="CATION EFFLUX PROTEIN/ ZINC TRANSPORTER"/>
    <property type="match status" value="1"/>
</dbReference>
<keyword evidence="6 9" id="KW-1133">Transmembrane helix</keyword>
<evidence type="ECO:0000259" key="11">
    <source>
        <dbReference type="Pfam" id="PF16916"/>
    </source>
</evidence>
<organism evidence="12 13">
    <name type="scientific">Thiohalomonas denitrificans</name>
    <dbReference type="NCBI Taxonomy" id="415747"/>
    <lineage>
        <taxon>Bacteria</taxon>
        <taxon>Pseudomonadati</taxon>
        <taxon>Pseudomonadota</taxon>
        <taxon>Gammaproteobacteria</taxon>
        <taxon>Thiohalomonadales</taxon>
        <taxon>Thiohalomonadaceae</taxon>
        <taxon>Thiohalomonas</taxon>
    </lineage>
</organism>
<reference evidence="12 13" key="1">
    <citation type="submission" date="2016-10" db="EMBL/GenBank/DDBJ databases">
        <authorList>
            <person name="de Groot N.N."/>
        </authorList>
    </citation>
    <scope>NUCLEOTIDE SEQUENCE [LARGE SCALE GENOMIC DNA]</scope>
    <source>
        <strain evidence="12 13">HLD2</strain>
    </source>
</reference>
<dbReference type="GO" id="GO:0005385">
    <property type="term" value="F:zinc ion transmembrane transporter activity"/>
    <property type="evidence" value="ECO:0007669"/>
    <property type="project" value="TreeGrafter"/>
</dbReference>
<dbReference type="InterPro" id="IPR027469">
    <property type="entry name" value="Cation_efflux_TMD_sf"/>
</dbReference>
<protein>
    <submittedName>
        <fullName evidence="12">Cobalt-zinc-cadmium efflux system protein</fullName>
    </submittedName>
</protein>
<gene>
    <name evidence="12" type="ORF">SAMN03097708_01490</name>
</gene>
<proteinExistence type="inferred from homology"/>
<dbReference type="Pfam" id="PF01545">
    <property type="entry name" value="Cation_efflux"/>
    <property type="match status" value="1"/>
</dbReference>
<evidence type="ECO:0000313" key="12">
    <source>
        <dbReference type="EMBL" id="SCZ57710.1"/>
    </source>
</evidence>
<dbReference type="EMBL" id="FMWD01000004">
    <property type="protein sequence ID" value="SCZ57710.1"/>
    <property type="molecule type" value="Genomic_DNA"/>
</dbReference>
<keyword evidence="5" id="KW-0862">Zinc</keyword>
<evidence type="ECO:0000256" key="1">
    <source>
        <dbReference type="ARBA" id="ARBA00004141"/>
    </source>
</evidence>
<keyword evidence="3" id="KW-0813">Transport</keyword>
<keyword evidence="8 9" id="KW-0472">Membrane</keyword>
<evidence type="ECO:0000313" key="13">
    <source>
        <dbReference type="Proteomes" id="UP000199648"/>
    </source>
</evidence>
<evidence type="ECO:0000256" key="5">
    <source>
        <dbReference type="ARBA" id="ARBA00022906"/>
    </source>
</evidence>
<dbReference type="AlphaFoldDB" id="A0A1G5Q8B6"/>